<dbReference type="STRING" id="1798513.A3A40_03610"/>
<keyword evidence="1" id="KW-0812">Transmembrane</keyword>
<dbReference type="AlphaFoldDB" id="A0A1F6EK79"/>
<feature type="transmembrane region" description="Helical" evidence="1">
    <location>
        <begin position="34"/>
        <end position="52"/>
    </location>
</feature>
<evidence type="ECO:0000313" key="2">
    <source>
        <dbReference type="EMBL" id="OGG74050.1"/>
    </source>
</evidence>
<organism evidence="2 3">
    <name type="scientific">Candidatus Kaiserbacteria bacterium RIFCSPLOWO2_01_FULL_54_20</name>
    <dbReference type="NCBI Taxonomy" id="1798513"/>
    <lineage>
        <taxon>Bacteria</taxon>
        <taxon>Candidatus Kaiseribacteriota</taxon>
    </lineage>
</organism>
<feature type="transmembrane region" description="Helical" evidence="1">
    <location>
        <begin position="91"/>
        <end position="113"/>
    </location>
</feature>
<accession>A0A1F6EK79</accession>
<feature type="transmembrane region" description="Helical" evidence="1">
    <location>
        <begin position="158"/>
        <end position="177"/>
    </location>
</feature>
<protein>
    <submittedName>
        <fullName evidence="2">Uncharacterized protein</fullName>
    </submittedName>
</protein>
<dbReference type="Proteomes" id="UP000178427">
    <property type="component" value="Unassembled WGS sequence"/>
</dbReference>
<sequence length="216" mass="24690">METLQLGIFAALLQVAGYAFYGSKILRRDIRPNATSWLMFAYGTTLLFIVEWDRDASFALLALPAACALSSVFVAFYALRKARGWWPVHTLERFSFVLDILLTLVYLGTWILLAKGLIADRDKDLTEILILICVNITTFTAFYPLLRQVYNHPYTEHAVPWTIWSLAYTLLAVVTFVENGWATELMLYPLSNICMHGYVAAHTALWRYRHNEAILS</sequence>
<evidence type="ECO:0000256" key="1">
    <source>
        <dbReference type="SAM" id="Phobius"/>
    </source>
</evidence>
<feature type="transmembrane region" description="Helical" evidence="1">
    <location>
        <begin position="125"/>
        <end position="146"/>
    </location>
</feature>
<gene>
    <name evidence="2" type="ORF">A3A40_03610</name>
</gene>
<proteinExistence type="predicted"/>
<keyword evidence="1" id="KW-1133">Transmembrane helix</keyword>
<reference evidence="2 3" key="1">
    <citation type="journal article" date="2016" name="Nat. Commun.">
        <title>Thousands of microbial genomes shed light on interconnected biogeochemical processes in an aquifer system.</title>
        <authorList>
            <person name="Anantharaman K."/>
            <person name="Brown C.T."/>
            <person name="Hug L.A."/>
            <person name="Sharon I."/>
            <person name="Castelle C.J."/>
            <person name="Probst A.J."/>
            <person name="Thomas B.C."/>
            <person name="Singh A."/>
            <person name="Wilkins M.J."/>
            <person name="Karaoz U."/>
            <person name="Brodie E.L."/>
            <person name="Williams K.H."/>
            <person name="Hubbard S.S."/>
            <person name="Banfield J.F."/>
        </authorList>
    </citation>
    <scope>NUCLEOTIDE SEQUENCE [LARGE SCALE GENOMIC DNA]</scope>
</reference>
<dbReference type="EMBL" id="MFMA01000012">
    <property type="protein sequence ID" value="OGG74050.1"/>
    <property type="molecule type" value="Genomic_DNA"/>
</dbReference>
<name>A0A1F6EK79_9BACT</name>
<keyword evidence="1" id="KW-0472">Membrane</keyword>
<feature type="transmembrane region" description="Helical" evidence="1">
    <location>
        <begin position="58"/>
        <end position="79"/>
    </location>
</feature>
<feature type="transmembrane region" description="Helical" evidence="1">
    <location>
        <begin position="6"/>
        <end position="22"/>
    </location>
</feature>
<comment type="caution">
    <text evidence="2">The sequence shown here is derived from an EMBL/GenBank/DDBJ whole genome shotgun (WGS) entry which is preliminary data.</text>
</comment>
<evidence type="ECO:0000313" key="3">
    <source>
        <dbReference type="Proteomes" id="UP000178427"/>
    </source>
</evidence>